<dbReference type="EMBL" id="NPEX01000758">
    <property type="protein sequence ID" value="RAI32868.1"/>
    <property type="molecule type" value="Genomic_DNA"/>
</dbReference>
<name>A0A327KC47_9BRAD</name>
<sequence length="95" mass="9170">YIPDPDSDTLSAAGTLAANLAAVSGAPLNLEVAFSAPPADAGTSIVVAAAQALPGSVADAVGLDAAGMRQAWRSQMLNSSVGTAGLGEAPLYTGS</sequence>
<gene>
    <name evidence="1" type="ORF">CH341_32015</name>
</gene>
<comment type="caution">
    <text evidence="1">The sequence shown here is derived from an EMBL/GenBank/DDBJ whole genome shotgun (WGS) entry which is preliminary data.</text>
</comment>
<organism evidence="1 2">
    <name type="scientific">Rhodoplanes roseus</name>
    <dbReference type="NCBI Taxonomy" id="29409"/>
    <lineage>
        <taxon>Bacteria</taxon>
        <taxon>Pseudomonadati</taxon>
        <taxon>Pseudomonadota</taxon>
        <taxon>Alphaproteobacteria</taxon>
        <taxon>Hyphomicrobiales</taxon>
        <taxon>Nitrobacteraceae</taxon>
        <taxon>Rhodoplanes</taxon>
    </lineage>
</organism>
<dbReference type="Proteomes" id="UP000249130">
    <property type="component" value="Unassembled WGS sequence"/>
</dbReference>
<protein>
    <submittedName>
        <fullName evidence="1">Uncharacterized protein</fullName>
    </submittedName>
</protein>
<accession>A0A327KC47</accession>
<evidence type="ECO:0000313" key="1">
    <source>
        <dbReference type="EMBL" id="RAI32868.1"/>
    </source>
</evidence>
<feature type="non-terminal residue" evidence="1">
    <location>
        <position position="95"/>
    </location>
</feature>
<keyword evidence="2" id="KW-1185">Reference proteome</keyword>
<evidence type="ECO:0000313" key="2">
    <source>
        <dbReference type="Proteomes" id="UP000249130"/>
    </source>
</evidence>
<proteinExistence type="predicted"/>
<dbReference type="RefSeq" id="WP_170149911.1">
    <property type="nucleotide sequence ID" value="NZ_NPEX01000758.1"/>
</dbReference>
<dbReference type="AlphaFoldDB" id="A0A327KC47"/>
<reference evidence="1 2" key="1">
    <citation type="submission" date="2017-07" db="EMBL/GenBank/DDBJ databases">
        <title>Draft Genome Sequences of Select Purple Nonsulfur Bacteria.</title>
        <authorList>
            <person name="Lasarre B."/>
            <person name="Mckinlay J.B."/>
        </authorList>
    </citation>
    <scope>NUCLEOTIDE SEQUENCE [LARGE SCALE GENOMIC DNA]</scope>
    <source>
        <strain evidence="1 2">DSM 5909</strain>
    </source>
</reference>
<feature type="non-terminal residue" evidence="1">
    <location>
        <position position="1"/>
    </location>
</feature>